<dbReference type="InterPro" id="IPR029016">
    <property type="entry name" value="GAF-like_dom_sf"/>
</dbReference>
<dbReference type="EMBL" id="SLZY01000008">
    <property type="protein sequence ID" value="TCS71671.1"/>
    <property type="molecule type" value="Genomic_DNA"/>
</dbReference>
<comment type="caution">
    <text evidence="11">The sequence shown here is derived from an EMBL/GenBank/DDBJ whole genome shotgun (WGS) entry which is preliminary data.</text>
</comment>
<dbReference type="Proteomes" id="UP000295135">
    <property type="component" value="Unassembled WGS sequence"/>
</dbReference>
<dbReference type="InterPro" id="IPR000014">
    <property type="entry name" value="PAS"/>
</dbReference>
<dbReference type="SUPFAM" id="SSF52172">
    <property type="entry name" value="CheY-like"/>
    <property type="match status" value="3"/>
</dbReference>
<evidence type="ECO:0000256" key="5">
    <source>
        <dbReference type="ARBA" id="ARBA00022777"/>
    </source>
</evidence>
<evidence type="ECO:0000256" key="2">
    <source>
        <dbReference type="ARBA" id="ARBA00012438"/>
    </source>
</evidence>
<comment type="catalytic activity">
    <reaction evidence="1">
        <text>ATP + protein L-histidine = ADP + protein N-phospho-L-histidine.</text>
        <dbReference type="EC" id="2.7.13.3"/>
    </reaction>
</comment>
<proteinExistence type="predicted"/>
<dbReference type="SMART" id="SM00448">
    <property type="entry name" value="REC"/>
    <property type="match status" value="2"/>
</dbReference>
<dbReference type="Gene3D" id="3.30.565.10">
    <property type="entry name" value="Histidine kinase-like ATPase, C-terminal domain"/>
    <property type="match status" value="1"/>
</dbReference>
<dbReference type="SMART" id="SM00388">
    <property type="entry name" value="HisKA"/>
    <property type="match status" value="1"/>
</dbReference>
<dbReference type="GO" id="GO:0005886">
    <property type="term" value="C:plasma membrane"/>
    <property type="evidence" value="ECO:0007669"/>
    <property type="project" value="TreeGrafter"/>
</dbReference>
<gene>
    <name evidence="11" type="ORF">EDC61_10814</name>
</gene>
<evidence type="ECO:0000313" key="11">
    <source>
        <dbReference type="EMBL" id="TCS71671.1"/>
    </source>
</evidence>
<feature type="domain" description="Histidine kinase" evidence="7">
    <location>
        <begin position="709"/>
        <end position="928"/>
    </location>
</feature>
<accession>A0A4R3JUU8</accession>
<dbReference type="PANTHER" id="PTHR43047">
    <property type="entry name" value="TWO-COMPONENT HISTIDINE PROTEIN KINASE"/>
    <property type="match status" value="1"/>
</dbReference>
<name>A0A4R3JUU8_9PROT</name>
<dbReference type="InterPro" id="IPR001789">
    <property type="entry name" value="Sig_transdc_resp-reg_receiver"/>
</dbReference>
<dbReference type="Gene3D" id="1.10.287.130">
    <property type="match status" value="1"/>
</dbReference>
<dbReference type="Gene3D" id="3.30.450.40">
    <property type="match status" value="1"/>
</dbReference>
<feature type="modified residue" description="4-aspartylphosphate" evidence="6">
    <location>
        <position position="302"/>
    </location>
</feature>
<dbReference type="SMART" id="SM00091">
    <property type="entry name" value="PAS"/>
    <property type="match status" value="1"/>
</dbReference>
<dbReference type="SUPFAM" id="SSF55785">
    <property type="entry name" value="PYP-like sensor domain (PAS domain)"/>
    <property type="match status" value="1"/>
</dbReference>
<dbReference type="InterPro" id="IPR036097">
    <property type="entry name" value="HisK_dim/P_sf"/>
</dbReference>
<dbReference type="InterPro" id="IPR003594">
    <property type="entry name" value="HATPase_dom"/>
</dbReference>
<dbReference type="SUPFAM" id="SSF55781">
    <property type="entry name" value="GAF domain-like"/>
    <property type="match status" value="1"/>
</dbReference>
<dbReference type="InterPro" id="IPR004358">
    <property type="entry name" value="Sig_transdc_His_kin-like_C"/>
</dbReference>
<feature type="modified residue" description="4-aspartylphosphate" evidence="6">
    <location>
        <position position="1008"/>
    </location>
</feature>
<keyword evidence="5" id="KW-0418">Kinase</keyword>
<feature type="domain" description="Response regulatory" evidence="8">
    <location>
        <begin position="958"/>
        <end position="1075"/>
    </location>
</feature>
<evidence type="ECO:0000259" key="9">
    <source>
        <dbReference type="PROSITE" id="PS50112"/>
    </source>
</evidence>
<dbReference type="PROSITE" id="PS50110">
    <property type="entry name" value="RESPONSE_REGULATORY"/>
    <property type="match status" value="2"/>
</dbReference>
<dbReference type="AlphaFoldDB" id="A0A4R3JUU8"/>
<evidence type="ECO:0000256" key="3">
    <source>
        <dbReference type="ARBA" id="ARBA00022553"/>
    </source>
</evidence>
<dbReference type="InterPro" id="IPR011006">
    <property type="entry name" value="CheY-like_superfamily"/>
</dbReference>
<dbReference type="RefSeq" id="WP_165919151.1">
    <property type="nucleotide sequence ID" value="NZ_SLZY01000008.1"/>
</dbReference>
<evidence type="ECO:0000256" key="4">
    <source>
        <dbReference type="ARBA" id="ARBA00022679"/>
    </source>
</evidence>
<evidence type="ECO:0000313" key="12">
    <source>
        <dbReference type="Proteomes" id="UP000295135"/>
    </source>
</evidence>
<dbReference type="CDD" id="cd00130">
    <property type="entry name" value="PAS"/>
    <property type="match status" value="1"/>
</dbReference>
<dbReference type="EC" id="2.7.13.3" evidence="2"/>
<feature type="domain" description="Response regulatory" evidence="8">
    <location>
        <begin position="253"/>
        <end position="369"/>
    </location>
</feature>
<keyword evidence="3 6" id="KW-0597">Phosphoprotein</keyword>
<dbReference type="InterPro" id="IPR003661">
    <property type="entry name" value="HisK_dim/P_dom"/>
</dbReference>
<dbReference type="NCBIfam" id="TIGR00229">
    <property type="entry name" value="sensory_box"/>
    <property type="match status" value="1"/>
</dbReference>
<dbReference type="GO" id="GO:0000155">
    <property type="term" value="F:phosphorelay sensor kinase activity"/>
    <property type="evidence" value="ECO:0007669"/>
    <property type="project" value="InterPro"/>
</dbReference>
<dbReference type="PRINTS" id="PR00344">
    <property type="entry name" value="BCTRLSENSOR"/>
</dbReference>
<dbReference type="Gene3D" id="3.40.50.2300">
    <property type="match status" value="3"/>
</dbReference>
<dbReference type="InterPro" id="IPR005467">
    <property type="entry name" value="His_kinase_dom"/>
</dbReference>
<dbReference type="SMART" id="SM00387">
    <property type="entry name" value="HATPase_c"/>
    <property type="match status" value="1"/>
</dbReference>
<dbReference type="SMART" id="SM00065">
    <property type="entry name" value="GAF"/>
    <property type="match status" value="1"/>
</dbReference>
<keyword evidence="4" id="KW-0808">Transferase</keyword>
<dbReference type="PROSITE" id="PS50112">
    <property type="entry name" value="PAS"/>
    <property type="match status" value="1"/>
</dbReference>
<dbReference type="PROSITE" id="PS50113">
    <property type="entry name" value="PAC"/>
    <property type="match status" value="1"/>
</dbReference>
<dbReference type="Pfam" id="PF13185">
    <property type="entry name" value="GAF_2"/>
    <property type="match status" value="1"/>
</dbReference>
<dbReference type="Gene3D" id="3.30.450.20">
    <property type="entry name" value="PAS domain"/>
    <property type="match status" value="1"/>
</dbReference>
<dbReference type="InterPro" id="IPR003018">
    <property type="entry name" value="GAF"/>
</dbReference>
<dbReference type="PANTHER" id="PTHR43047:SF72">
    <property type="entry name" value="OSMOSENSING HISTIDINE PROTEIN KINASE SLN1"/>
    <property type="match status" value="1"/>
</dbReference>
<sequence>MTKAAKPADGDMHAAWLAQARDLRNLADLLATEGWDRMRALRLAHTLQGLAEQAVPQGGSQFGQSARGLLSRLEVLLLDKDRPESGLWQELVAAVSDLADLVSAAGDPLAGAGWELAGRWPTALPDGWRLFGLGPDAAVLLQSSPKGGCRIERMFDSVTALLANLSGAANHVVLADADWLAGEVSGLEAIRQFVATNGKARVVFVAVTPGQGFSHQLTVLRSGIDLFLEQPVTPERLVETLDGLVWRPSRPYRVMLVDDDVAAMAHTAAILRHEGMEVSEINDPFIALEFVEEFVPDVMVFDIEMPACKGTELATLIRQKDRYAHIPLIYLTAWSDGDRQMAARVTAGDDYLVKPVDPELLIMAVSARARRARHLGAIKQVGQSRWRQFERLRHALDQHALVSATDVDGRIFYANSKFCEVSGYRVDELLGQNHRIVKSGRHPESFYEEMWQTLRNGRIWQGEIENRRKSGIHYWVKSTIVPFLDEAGQPELYVSIRTEITETKLQSRLLSLLREGMGSYVATRELAASADFLLQGLLELTQSAYGFIGEVLYDEEGQPYLKTHALSNIAWDEETRRLYEEHAEKGLEFRNLKTLFGHVMATGDMVISNDPAHDPRRGGLPSGHPALHSFLGMPIYYGEEMVGMYGLANRPGGYDERLLNFLAPFNATYAAIIDANRASARQEQILDDLLQAKERAEAANTAKSEFLASMSHELRTPLNAILGFSQLMLDEGEAIDADTRNGAQEIYRAGSHLLDIINDLLDLARIEAGKLELQLKSVPVASVMQECQSIAQPLARAREVELEFAMLVPPDQEIQADLLRIKQALLNLISNAIKYNRTGGWVKVTCQAMPFGSIRFSVKDSGPGIPLDKQDRLFSPFDRLGAERSSVGGTGIGLVITRHLVEIMGGEIGLHSEAGLGSEFWVDMPPASLSPDPTQAAAAEAEPVERKRPKPAEGRVYHVLYVEDNFLSQRLMQSLLSQRPEIKLIEADTAEAGLALAETIRPDLIFMDINLPGMDGYQALQKLQHSHHLKGVPVVAVTANAMTGEEERGLAAGFQAYLTKPFKIEKLYDLLDRLLVEPEL</sequence>
<dbReference type="InterPro" id="IPR001610">
    <property type="entry name" value="PAC"/>
</dbReference>
<dbReference type="Pfam" id="PF00072">
    <property type="entry name" value="Response_reg"/>
    <property type="match status" value="2"/>
</dbReference>
<protein>
    <recommendedName>
        <fullName evidence="2">histidine kinase</fullName>
        <ecNumber evidence="2">2.7.13.3</ecNumber>
    </recommendedName>
</protein>
<dbReference type="PROSITE" id="PS50109">
    <property type="entry name" value="HIS_KIN"/>
    <property type="match status" value="1"/>
</dbReference>
<dbReference type="InterPro" id="IPR000700">
    <property type="entry name" value="PAS-assoc_C"/>
</dbReference>
<dbReference type="Pfam" id="PF00512">
    <property type="entry name" value="HisKA"/>
    <property type="match status" value="1"/>
</dbReference>
<organism evidence="11 12">
    <name type="scientific">Sulfuritortus calidifontis</name>
    <dbReference type="NCBI Taxonomy" id="1914471"/>
    <lineage>
        <taxon>Bacteria</taxon>
        <taxon>Pseudomonadati</taxon>
        <taxon>Pseudomonadota</taxon>
        <taxon>Betaproteobacteria</taxon>
        <taxon>Nitrosomonadales</taxon>
        <taxon>Thiobacillaceae</taxon>
        <taxon>Sulfuritortus</taxon>
    </lineage>
</organism>
<dbReference type="Pfam" id="PF02518">
    <property type="entry name" value="HATPase_c"/>
    <property type="match status" value="1"/>
</dbReference>
<dbReference type="SMART" id="SM00086">
    <property type="entry name" value="PAC"/>
    <property type="match status" value="1"/>
</dbReference>
<keyword evidence="12" id="KW-1185">Reference proteome</keyword>
<evidence type="ECO:0000259" key="10">
    <source>
        <dbReference type="PROSITE" id="PS50113"/>
    </source>
</evidence>
<dbReference type="CDD" id="cd00082">
    <property type="entry name" value="HisKA"/>
    <property type="match status" value="1"/>
</dbReference>
<dbReference type="SUPFAM" id="SSF47384">
    <property type="entry name" value="Homodimeric domain of signal transducing histidine kinase"/>
    <property type="match status" value="1"/>
</dbReference>
<dbReference type="InterPro" id="IPR036890">
    <property type="entry name" value="HATPase_C_sf"/>
</dbReference>
<dbReference type="SUPFAM" id="SSF55874">
    <property type="entry name" value="ATPase domain of HSP90 chaperone/DNA topoisomerase II/histidine kinase"/>
    <property type="match status" value="1"/>
</dbReference>
<evidence type="ECO:0000256" key="1">
    <source>
        <dbReference type="ARBA" id="ARBA00000085"/>
    </source>
</evidence>
<dbReference type="GO" id="GO:0009927">
    <property type="term" value="F:histidine phosphotransfer kinase activity"/>
    <property type="evidence" value="ECO:0007669"/>
    <property type="project" value="TreeGrafter"/>
</dbReference>
<dbReference type="CDD" id="cd16922">
    <property type="entry name" value="HATPase_EvgS-ArcB-TorS-like"/>
    <property type="match status" value="1"/>
</dbReference>
<evidence type="ECO:0000256" key="6">
    <source>
        <dbReference type="PROSITE-ProRule" id="PRU00169"/>
    </source>
</evidence>
<dbReference type="Pfam" id="PF13426">
    <property type="entry name" value="PAS_9"/>
    <property type="match status" value="1"/>
</dbReference>
<evidence type="ECO:0000259" key="8">
    <source>
        <dbReference type="PROSITE" id="PS50110"/>
    </source>
</evidence>
<dbReference type="InterPro" id="IPR035965">
    <property type="entry name" value="PAS-like_dom_sf"/>
</dbReference>
<feature type="domain" description="PAC" evidence="10">
    <location>
        <begin position="460"/>
        <end position="512"/>
    </location>
</feature>
<reference evidence="11 12" key="1">
    <citation type="submission" date="2019-03" db="EMBL/GenBank/DDBJ databases">
        <title>Genomic Encyclopedia of Type Strains, Phase IV (KMG-IV): sequencing the most valuable type-strain genomes for metagenomic binning, comparative biology and taxonomic classification.</title>
        <authorList>
            <person name="Goeker M."/>
        </authorList>
    </citation>
    <scope>NUCLEOTIDE SEQUENCE [LARGE SCALE GENOMIC DNA]</scope>
    <source>
        <strain evidence="11 12">DSM 103923</strain>
    </source>
</reference>
<evidence type="ECO:0000259" key="7">
    <source>
        <dbReference type="PROSITE" id="PS50109"/>
    </source>
</evidence>
<feature type="domain" description="PAS" evidence="9">
    <location>
        <begin position="388"/>
        <end position="445"/>
    </location>
</feature>